<accession>A0A9D3XI50</accession>
<dbReference type="SUPFAM" id="SSF57567">
    <property type="entry name" value="Serine protease inhibitors"/>
    <property type="match status" value="3"/>
</dbReference>
<dbReference type="EMBL" id="JAHDVG010000471">
    <property type="protein sequence ID" value="KAH1179768.1"/>
    <property type="molecule type" value="Genomic_DNA"/>
</dbReference>
<dbReference type="InterPro" id="IPR025615">
    <property type="entry name" value="TILa_dom"/>
</dbReference>
<name>A0A9D3XI50_9SAUR</name>
<evidence type="ECO:0000256" key="7">
    <source>
        <dbReference type="ARBA" id="ARBA00023180"/>
    </source>
</evidence>
<evidence type="ECO:0000256" key="3">
    <source>
        <dbReference type="ARBA" id="ARBA00022729"/>
    </source>
</evidence>
<dbReference type="Proteomes" id="UP000827986">
    <property type="component" value="Unassembled WGS sequence"/>
</dbReference>
<evidence type="ECO:0000256" key="6">
    <source>
        <dbReference type="ARBA" id="ARBA00023157"/>
    </source>
</evidence>
<dbReference type="SMART" id="SM00215">
    <property type="entry name" value="VWC_out"/>
    <property type="match status" value="3"/>
</dbReference>
<dbReference type="FunFam" id="2.10.25.10:FF:000055">
    <property type="entry name" value="alpha-tectorin isoform X1"/>
    <property type="match status" value="3"/>
</dbReference>
<feature type="domain" description="VWFD" evidence="8">
    <location>
        <begin position="449"/>
        <end position="629"/>
    </location>
</feature>
<feature type="domain" description="VWFD" evidence="8">
    <location>
        <begin position="1615"/>
        <end position="1789"/>
    </location>
</feature>
<evidence type="ECO:0000256" key="1">
    <source>
        <dbReference type="ARBA" id="ARBA00004236"/>
    </source>
</evidence>
<evidence type="ECO:0000256" key="2">
    <source>
        <dbReference type="ARBA" id="ARBA00022475"/>
    </source>
</evidence>
<evidence type="ECO:0000313" key="10">
    <source>
        <dbReference type="Proteomes" id="UP000827986"/>
    </source>
</evidence>
<evidence type="ECO:0000259" key="8">
    <source>
        <dbReference type="PROSITE" id="PS51233"/>
    </source>
</evidence>
<evidence type="ECO:0000256" key="5">
    <source>
        <dbReference type="ARBA" id="ARBA00023136"/>
    </source>
</evidence>
<dbReference type="Pfam" id="PF01826">
    <property type="entry name" value="TIL"/>
    <property type="match status" value="3"/>
</dbReference>
<dbReference type="InterPro" id="IPR035234">
    <property type="entry name" value="IgGFc-bd_N"/>
</dbReference>
<dbReference type="InterPro" id="IPR001846">
    <property type="entry name" value="VWF_type-D"/>
</dbReference>
<keyword evidence="4" id="KW-0677">Repeat</keyword>
<proteinExistence type="predicted"/>
<organism evidence="9 10">
    <name type="scientific">Mauremys mutica</name>
    <name type="common">yellowpond turtle</name>
    <dbReference type="NCBI Taxonomy" id="74926"/>
    <lineage>
        <taxon>Eukaryota</taxon>
        <taxon>Metazoa</taxon>
        <taxon>Chordata</taxon>
        <taxon>Craniata</taxon>
        <taxon>Vertebrata</taxon>
        <taxon>Euteleostomi</taxon>
        <taxon>Archelosauria</taxon>
        <taxon>Testudinata</taxon>
        <taxon>Testudines</taxon>
        <taxon>Cryptodira</taxon>
        <taxon>Durocryptodira</taxon>
        <taxon>Testudinoidea</taxon>
        <taxon>Geoemydidae</taxon>
        <taxon>Geoemydinae</taxon>
        <taxon>Mauremys</taxon>
    </lineage>
</organism>
<dbReference type="Pfam" id="PF08742">
    <property type="entry name" value="C8"/>
    <property type="match status" value="3"/>
</dbReference>
<comment type="subcellular location">
    <subcellularLocation>
        <location evidence="1">Cell membrane</location>
    </subcellularLocation>
</comment>
<feature type="non-terminal residue" evidence="9">
    <location>
        <position position="1"/>
    </location>
</feature>
<dbReference type="GO" id="GO:0005886">
    <property type="term" value="C:plasma membrane"/>
    <property type="evidence" value="ECO:0007669"/>
    <property type="project" value="UniProtKB-SubCell"/>
</dbReference>
<dbReference type="Gene3D" id="2.10.25.10">
    <property type="entry name" value="Laminin"/>
    <property type="match status" value="3"/>
</dbReference>
<dbReference type="CDD" id="cd19941">
    <property type="entry name" value="TIL"/>
    <property type="match status" value="3"/>
</dbReference>
<dbReference type="InterPro" id="IPR014853">
    <property type="entry name" value="VWF/SSPO/ZAN-like_Cys-rich_dom"/>
</dbReference>
<gene>
    <name evidence="9" type="ORF">KIL84_005818</name>
</gene>
<keyword evidence="3" id="KW-0732">Signal</keyword>
<keyword evidence="7" id="KW-0325">Glycoprotein</keyword>
<dbReference type="InterPro" id="IPR036084">
    <property type="entry name" value="Ser_inhib-like_sf"/>
</dbReference>
<reference evidence="9" key="1">
    <citation type="submission" date="2021-09" db="EMBL/GenBank/DDBJ databases">
        <title>The genome of Mauremys mutica provides insights into the evolution of semi-aquatic lifestyle.</title>
        <authorList>
            <person name="Gong S."/>
            <person name="Gao Y."/>
        </authorList>
    </citation>
    <scope>NUCLEOTIDE SEQUENCE</scope>
    <source>
        <strain evidence="9">MM-2020</strain>
        <tissue evidence="9">Muscle</tissue>
    </source>
</reference>
<evidence type="ECO:0000313" key="9">
    <source>
        <dbReference type="EMBL" id="KAH1179768.1"/>
    </source>
</evidence>
<evidence type="ECO:0000256" key="4">
    <source>
        <dbReference type="ARBA" id="ARBA00022737"/>
    </source>
</evidence>
<feature type="domain" description="VWFD" evidence="8">
    <location>
        <begin position="1227"/>
        <end position="1407"/>
    </location>
</feature>
<sequence>ASGTGPLGKRFVTAFLENHFPYLSTPQTALQLLITGYSPSTTVTVTGESLGFQKVITLGSGQTVPVQLPASAEMVGGGLFNSAVVVEANKDISVLALNYKHQTADSTVVYPLESLGNEYYIVTPREILARVSNSPEFAVVAGPASTTVQIHLKGLVFFEDRYYNQSSPLSVTLRPYQAIQLQSRDGFSGTRVSAQHPVAVLSGHSCISLMYGQSHVVEQLLPVSSWGSTFVVPPLGAGYFNFDRVYITASQPTHVRHQRGEESGVQDMAAGDVMEVEMGGAKALSISASAHIQVLYYSPGGENYGTDYAPFIMNIPPVTSYCLSYRLGGLQEFDNYAAVIAKNSAVPTLTLDKQTLGRSQWHPVDTVPYLWSIRSLGKESSSHILEHPSSTFGVLSFGVSRLNSYGSVAVCAKDSPANPTPSCDTVQCRKKETCQMVNGSPACVAQSSATCWLSGDPHYKTFDGRYYDFMGTCTYTVAKTCGPNVTLPSFTVEAKNENRGNTRVSYAGFVTVRVYNVTISVVRRETGFVRVNAQRSHLPISLLEGKLKVYQRGVSVVIETDFSLRVSYDWNSYLVVQFSSSFWEHVCGLCGNYNGVARDDFATPTGALAASPVEFGKSWKVEDGDRFCWDDCHGECKSCSPELVSRYKAEPFCGWITKEAGGPFSQCHSMIDPKIYLDNCVYDLCMNDGLKEMLCQALASYADACRREGVDISDWRTLAGCPLPCPENSQYQLCGSACPSTCNNFASLDKCRLPCMETCQCKQGYMLDGGQCIPKGRCGCIHKGRLYAPGEHFWGDRKCRQKCQCNLHSRKVTCQLSRCQEGEECRVANGIRSCYPTRYGTCSALGESHYITFDGLHYDFRGTCVYLLAGLCHKNSSLVKFQVLVQYQRKGSQSGSGTKVVEIHVYGVKLVIIHGKVRLNGLQINLPYNIDYDKISAYHRGWDIVVKTAFGLTVTFDGQNHIRVKVPATYGRSVCGLCGNFDGEDDNDMTMSNLLPAPTPSDFGRSWKARDIPGCIEMEKEDCMDIARVEKQHRKSKKECGLLLIRDGPFKKCHNKVNPEGYFKDCIFDRCSHKDNQTVVCHILACYAAACQAAGAKVYEWRTNKFCRPPCPQNSHYEMCSSSCPATCRSLYVPTRCPSKCREGCVCNEGFVLSGDQCVPLSQCGCVHRGFYYKPGETFYPNGFCKQKCSCQAGGIVECHHFSCGPNEECRVVDGIQKCHPVVPRAGTCHAAGDPHYLTFDGFPFDFQGNCTYVLAKSCVRKGYLPSFAIHVKNERLGRSKAAVTNTVSIIVYRRTFTLVRNRNGIVLVNGISYYLPFQLESGLVRVYYHGANVVLRTKFGLHISFDLNYYLAITVPKSYRSQTCGLCGNYNGKPHDDLLRPNGHLARDLRDLGVSWRVRVPGAVCDHGCASLVCPACQESRKASYVHNNYCGIIRAPYGPFSTCYSTLNPTVFFNNCVHDLCKAGGNRRLMCRSIHSYVTACQAAGVKIKPWRTKKFCPMTCPANSHYKLCANPCSSGCKGVANITKCPKICAEGCQCNKGYFWAGNECVSIRHCHCFRKGRYYKPGERVLTPRCRQRCRCIPRGGVVCQSFQCPAGELCELSQGRWGCVRRDGNCTITRGDVFTSYDGVSGKVPLDGTYEISSLIDTRAASWFRVVVEFQTCKKCRAPRVTAVTVYFHKLTILVNRNGRVLVNGRPVRLPARPSRAVSVSRAGNVVTVAQGSALRVLFSTSGDVTVRIDGKLARKVQAACGNYNGNSADDLRLPDGTVLDNIGEVLSYWRFSENPQDDYD</sequence>
<dbReference type="PROSITE" id="PS51233">
    <property type="entry name" value="VWFD"/>
    <property type="match status" value="4"/>
</dbReference>
<keyword evidence="5" id="KW-0472">Membrane</keyword>
<dbReference type="InterPro" id="IPR003645">
    <property type="entry name" value="Fol_N"/>
</dbReference>
<dbReference type="Pfam" id="PF00094">
    <property type="entry name" value="VWD"/>
    <property type="match status" value="4"/>
</dbReference>
<comment type="caution">
    <text evidence="9">The sequence shown here is derived from an EMBL/GenBank/DDBJ whole genome shotgun (WGS) entry which is preliminary data.</text>
</comment>
<dbReference type="InterPro" id="IPR052749">
    <property type="entry name" value="Alpha-tectorin"/>
</dbReference>
<dbReference type="Pfam" id="PF17517">
    <property type="entry name" value="IgGFc_binding"/>
    <property type="match status" value="1"/>
</dbReference>
<dbReference type="PANTHER" id="PTHR46160">
    <property type="entry name" value="ALPHA-TECTORIN-RELATED"/>
    <property type="match status" value="1"/>
</dbReference>
<dbReference type="PANTHER" id="PTHR46160:SF9">
    <property type="entry name" value="PROTEIN PRY2-RELATED"/>
    <property type="match status" value="1"/>
</dbReference>
<keyword evidence="10" id="KW-1185">Reference proteome</keyword>
<dbReference type="InterPro" id="IPR002919">
    <property type="entry name" value="TIL_dom"/>
</dbReference>
<protein>
    <recommendedName>
        <fullName evidence="8">VWFD domain-containing protein</fullName>
    </recommendedName>
</protein>
<dbReference type="SMART" id="SM00832">
    <property type="entry name" value="C8"/>
    <property type="match status" value="3"/>
</dbReference>
<dbReference type="Pfam" id="PF12714">
    <property type="entry name" value="TILa"/>
    <property type="match status" value="3"/>
</dbReference>
<dbReference type="SMART" id="SM00274">
    <property type="entry name" value="FOLN"/>
    <property type="match status" value="2"/>
</dbReference>
<dbReference type="SMART" id="SM00216">
    <property type="entry name" value="VWD"/>
    <property type="match status" value="4"/>
</dbReference>
<feature type="domain" description="VWFD" evidence="8">
    <location>
        <begin position="840"/>
        <end position="1016"/>
    </location>
</feature>
<keyword evidence="2" id="KW-1003">Cell membrane</keyword>
<dbReference type="InterPro" id="IPR001007">
    <property type="entry name" value="VWF_dom"/>
</dbReference>
<keyword evidence="6" id="KW-1015">Disulfide bond</keyword>